<proteinExistence type="predicted"/>
<name>A0ABD2QFB9_9PLAT</name>
<keyword evidence="4" id="KW-1185">Reference proteome</keyword>
<evidence type="ECO:0000256" key="1">
    <source>
        <dbReference type="SAM" id="MobiDB-lite"/>
    </source>
</evidence>
<dbReference type="Gene3D" id="6.10.250.1820">
    <property type="match status" value="1"/>
</dbReference>
<dbReference type="Pfam" id="PF15898">
    <property type="entry name" value="PRKG1_interact"/>
    <property type="match status" value="1"/>
</dbReference>
<dbReference type="EMBL" id="JBJKFK010000440">
    <property type="protein sequence ID" value="KAL3317046.1"/>
    <property type="molecule type" value="Genomic_DNA"/>
</dbReference>
<feature type="region of interest" description="Disordered" evidence="1">
    <location>
        <begin position="1"/>
        <end position="25"/>
    </location>
</feature>
<feature type="domain" description="cGMP-dependent protein kinase interacting" evidence="2">
    <location>
        <begin position="28"/>
        <end position="113"/>
    </location>
</feature>
<dbReference type="AlphaFoldDB" id="A0ABD2QFB9"/>
<reference evidence="3 4" key="1">
    <citation type="submission" date="2024-11" db="EMBL/GenBank/DDBJ databases">
        <title>Adaptive evolution of stress response genes in parasites aligns with host niche diversity.</title>
        <authorList>
            <person name="Hahn C."/>
            <person name="Resl P."/>
        </authorList>
    </citation>
    <scope>NUCLEOTIDE SEQUENCE [LARGE SCALE GENOMIC DNA]</scope>
    <source>
        <strain evidence="3">EGGRZ-B1_66</strain>
        <tissue evidence="3">Body</tissue>
    </source>
</reference>
<protein>
    <recommendedName>
        <fullName evidence="2">cGMP-dependent protein kinase interacting domain-containing protein</fullName>
    </recommendedName>
</protein>
<evidence type="ECO:0000259" key="2">
    <source>
        <dbReference type="Pfam" id="PF15898"/>
    </source>
</evidence>
<evidence type="ECO:0000313" key="3">
    <source>
        <dbReference type="EMBL" id="KAL3317046.1"/>
    </source>
</evidence>
<feature type="region of interest" description="Disordered" evidence="1">
    <location>
        <begin position="64"/>
        <end position="86"/>
    </location>
</feature>
<dbReference type="Proteomes" id="UP001626550">
    <property type="component" value="Unassembled WGS sequence"/>
</dbReference>
<feature type="compositionally biased region" description="Low complexity" evidence="1">
    <location>
        <begin position="69"/>
        <end position="80"/>
    </location>
</feature>
<accession>A0ABD2QFB9</accession>
<organism evidence="3 4">
    <name type="scientific">Cichlidogyrus casuarinus</name>
    <dbReference type="NCBI Taxonomy" id="1844966"/>
    <lineage>
        <taxon>Eukaryota</taxon>
        <taxon>Metazoa</taxon>
        <taxon>Spiralia</taxon>
        <taxon>Lophotrochozoa</taxon>
        <taxon>Platyhelminthes</taxon>
        <taxon>Monogenea</taxon>
        <taxon>Monopisthocotylea</taxon>
        <taxon>Dactylogyridea</taxon>
        <taxon>Ancyrocephalidae</taxon>
        <taxon>Cichlidogyrus</taxon>
    </lineage>
</organism>
<sequence>MTLLQDLSPYSSSTTAGYMSGSSSNNLDYKQLYEAECRETSELRSKVDKCQSEIKIARKKIEQAKSCPASSASVSQQWRSSDYDTREKDRLRLEGDKLRAENRALTRVVSRLKRDN</sequence>
<gene>
    <name evidence="3" type="ORF">Ciccas_004300</name>
</gene>
<comment type="caution">
    <text evidence="3">The sequence shown here is derived from an EMBL/GenBank/DDBJ whole genome shotgun (WGS) entry which is preliminary data.</text>
</comment>
<evidence type="ECO:0000313" key="4">
    <source>
        <dbReference type="Proteomes" id="UP001626550"/>
    </source>
</evidence>
<dbReference type="InterPro" id="IPR031775">
    <property type="entry name" value="PRKG1_interact"/>
</dbReference>
<feature type="compositionally biased region" description="Polar residues" evidence="1">
    <location>
        <begin position="8"/>
        <end position="25"/>
    </location>
</feature>